<gene>
    <name evidence="2" type="ORF">GCM10023091_33960</name>
</gene>
<protein>
    <submittedName>
        <fullName evidence="2">Type I restriction enzyme HsdR N-terminal domain-containing protein</fullName>
    </submittedName>
</protein>
<dbReference type="InterPro" id="IPR029464">
    <property type="entry name" value="HSDR_N"/>
</dbReference>
<evidence type="ECO:0000259" key="1">
    <source>
        <dbReference type="Pfam" id="PF13588"/>
    </source>
</evidence>
<evidence type="ECO:0000313" key="3">
    <source>
        <dbReference type="Proteomes" id="UP001501508"/>
    </source>
</evidence>
<keyword evidence="3" id="KW-1185">Reference proteome</keyword>
<dbReference type="Pfam" id="PF13588">
    <property type="entry name" value="HSDR_N_2"/>
    <property type="match status" value="1"/>
</dbReference>
<evidence type="ECO:0000313" key="2">
    <source>
        <dbReference type="EMBL" id="GAA4444184.1"/>
    </source>
</evidence>
<proteinExistence type="predicted"/>
<name>A0ABP8M492_9BACT</name>
<reference evidence="3" key="1">
    <citation type="journal article" date="2019" name="Int. J. Syst. Evol. Microbiol.">
        <title>The Global Catalogue of Microorganisms (GCM) 10K type strain sequencing project: providing services to taxonomists for standard genome sequencing and annotation.</title>
        <authorList>
            <consortium name="The Broad Institute Genomics Platform"/>
            <consortium name="The Broad Institute Genome Sequencing Center for Infectious Disease"/>
            <person name="Wu L."/>
            <person name="Ma J."/>
        </authorList>
    </citation>
    <scope>NUCLEOTIDE SEQUENCE [LARGE SCALE GENOMIC DNA]</scope>
    <source>
        <strain evidence="3">JCM 31920</strain>
    </source>
</reference>
<dbReference type="EMBL" id="BAABEY010000031">
    <property type="protein sequence ID" value="GAA4444184.1"/>
    <property type="molecule type" value="Genomic_DNA"/>
</dbReference>
<feature type="domain" description="Type I restriction enzyme R protein N-terminal" evidence="1">
    <location>
        <begin position="36"/>
        <end position="144"/>
    </location>
</feature>
<dbReference type="Proteomes" id="UP001501508">
    <property type="component" value="Unassembled WGS sequence"/>
</dbReference>
<organism evidence="2 3">
    <name type="scientific">Ravibacter arvi</name>
    <dbReference type="NCBI Taxonomy" id="2051041"/>
    <lineage>
        <taxon>Bacteria</taxon>
        <taxon>Pseudomonadati</taxon>
        <taxon>Bacteroidota</taxon>
        <taxon>Cytophagia</taxon>
        <taxon>Cytophagales</taxon>
        <taxon>Spirosomataceae</taxon>
        <taxon>Ravibacter</taxon>
    </lineage>
</organism>
<accession>A0ABP8M492</accession>
<comment type="caution">
    <text evidence="2">The sequence shown here is derived from an EMBL/GenBank/DDBJ whole genome shotgun (WGS) entry which is preliminary data.</text>
</comment>
<sequence length="152" mass="17487">MLPQLKLPSFACKVKEVDGKPYIFDVVRKKFVILSPEEWVRQHFVNLLIEHYRYPRALFAIETGLFYHSLRKRSDIMVLGSDAAPFLLVECKAPAVKLQPVVFEQIARYNYTLRPKFMAVTNGMEHFCFRVGAGGNLVFLDGLPLYSEEPGF</sequence>